<dbReference type="Proteomes" id="UP000825051">
    <property type="component" value="Chromosome"/>
</dbReference>
<dbReference type="SUPFAM" id="SSF53850">
    <property type="entry name" value="Periplasmic binding protein-like II"/>
    <property type="match status" value="1"/>
</dbReference>
<dbReference type="PANTHER" id="PTHR42996">
    <property type="entry name" value="PHOSPHATE-BINDING PROTEIN PSTS"/>
    <property type="match status" value="1"/>
</dbReference>
<dbReference type="KEGG" id="ole:K0B96_11700"/>
<feature type="chain" id="PRO_5034477217" description="Phosphate-binding protein" evidence="7">
    <location>
        <begin position="21"/>
        <end position="334"/>
    </location>
</feature>
<reference evidence="9" key="1">
    <citation type="submission" date="2021-08" db="EMBL/GenBank/DDBJ databases">
        <title>Genome of a novel bacterium of the phylum Verrucomicrobia, Oleiharenicola sp. KSB-15.</title>
        <authorList>
            <person name="Chung J.-H."/>
            <person name="Ahn J.-H."/>
            <person name="Yoon Y."/>
            <person name="Kim D.-Y."/>
            <person name="An S.-H."/>
            <person name="Park I."/>
            <person name="Yeon J."/>
        </authorList>
    </citation>
    <scope>NUCLEOTIDE SEQUENCE</scope>
    <source>
        <strain evidence="9">KSB-15</strain>
    </source>
</reference>
<dbReference type="NCBIfam" id="TIGR00975">
    <property type="entry name" value="3a0107s03"/>
    <property type="match status" value="1"/>
</dbReference>
<evidence type="ECO:0000259" key="8">
    <source>
        <dbReference type="Pfam" id="PF12849"/>
    </source>
</evidence>
<protein>
    <recommendedName>
        <fullName evidence="6">Phosphate-binding protein</fullName>
    </recommendedName>
</protein>
<evidence type="ECO:0000313" key="10">
    <source>
        <dbReference type="Proteomes" id="UP000825051"/>
    </source>
</evidence>
<gene>
    <name evidence="9" type="primary">pstS</name>
    <name evidence="9" type="ORF">K0B96_11700</name>
</gene>
<dbReference type="PANTHER" id="PTHR42996:SF1">
    <property type="entry name" value="PHOSPHATE-BINDING PROTEIN PSTS"/>
    <property type="match status" value="1"/>
</dbReference>
<dbReference type="Gene3D" id="3.40.190.10">
    <property type="entry name" value="Periplasmic binding protein-like II"/>
    <property type="match status" value="2"/>
</dbReference>
<dbReference type="Pfam" id="PF12849">
    <property type="entry name" value="PBP_like_2"/>
    <property type="match status" value="1"/>
</dbReference>
<evidence type="ECO:0000256" key="1">
    <source>
        <dbReference type="ARBA" id="ARBA00002841"/>
    </source>
</evidence>
<keyword evidence="10" id="KW-1185">Reference proteome</keyword>
<evidence type="ECO:0000256" key="3">
    <source>
        <dbReference type="ARBA" id="ARBA00011529"/>
    </source>
</evidence>
<dbReference type="AlphaFoldDB" id="A0A8F9TTR9"/>
<sequence>MKKILALAAWAALTASVCSAQMLINGAGASFPQPLYTKWFSAYAQVDRSVRFNYQGIGSGGGQKQILAETVDFGASDGPMSDENLAKAPRPLWHIPTVAGAVVICYNLPGQPKLKLEGGTIARIFLGKITKWNDAAITAQNPGMELPDREILVVHRSDGSGTSYIFTDYLSAVDQEWAEKVGKNTAVKWPVGLGGKGNAGVTGQIQQSPGAIGYVELAYAKQNHLPYAAVKNAAGHYVEPSIASVTAALASATVHDDFRFSMVNAPGAEAYPIAGATWLLVYGQQKNPAKGQKLVEFLQWAFTKGETMAAALDYAPLPADLQARVLKQVQAIKY</sequence>
<feature type="signal peptide" evidence="7">
    <location>
        <begin position="1"/>
        <end position="20"/>
    </location>
</feature>
<keyword evidence="4 6" id="KW-0813">Transport</keyword>
<dbReference type="InterPro" id="IPR050962">
    <property type="entry name" value="Phosphate-bind_PstS"/>
</dbReference>
<dbReference type="EMBL" id="CP080507">
    <property type="protein sequence ID" value="QYM77975.1"/>
    <property type="molecule type" value="Genomic_DNA"/>
</dbReference>
<dbReference type="InterPro" id="IPR024370">
    <property type="entry name" value="PBP_domain"/>
</dbReference>
<dbReference type="PIRSF" id="PIRSF002756">
    <property type="entry name" value="PstS"/>
    <property type="match status" value="1"/>
</dbReference>
<evidence type="ECO:0000256" key="7">
    <source>
        <dbReference type="SAM" id="SignalP"/>
    </source>
</evidence>
<keyword evidence="5 6" id="KW-0592">Phosphate transport</keyword>
<comment type="similarity">
    <text evidence="2 6">Belongs to the PstS family.</text>
</comment>
<comment type="subunit">
    <text evidence="3">The complex is composed of two ATP-binding proteins (PstB), two transmembrane proteins (PstC and PstA) and a solute-binding protein (PstS).</text>
</comment>
<proteinExistence type="inferred from homology"/>
<organism evidence="9 10">
    <name type="scientific">Horticoccus luteus</name>
    <dbReference type="NCBI Taxonomy" id="2862869"/>
    <lineage>
        <taxon>Bacteria</taxon>
        <taxon>Pseudomonadati</taxon>
        <taxon>Verrucomicrobiota</taxon>
        <taxon>Opitutia</taxon>
        <taxon>Opitutales</taxon>
        <taxon>Opitutaceae</taxon>
        <taxon>Horticoccus</taxon>
    </lineage>
</organism>
<dbReference type="GO" id="GO:0042301">
    <property type="term" value="F:phosphate ion binding"/>
    <property type="evidence" value="ECO:0007669"/>
    <property type="project" value="InterPro"/>
</dbReference>
<keyword evidence="7" id="KW-0732">Signal</keyword>
<dbReference type="NCBIfam" id="NF008171">
    <property type="entry name" value="PRK10918.1"/>
    <property type="match status" value="1"/>
</dbReference>
<feature type="domain" description="PBP" evidence="8">
    <location>
        <begin position="23"/>
        <end position="302"/>
    </location>
</feature>
<name>A0A8F9TTR9_9BACT</name>
<evidence type="ECO:0000256" key="2">
    <source>
        <dbReference type="ARBA" id="ARBA00008725"/>
    </source>
</evidence>
<comment type="function">
    <text evidence="1">Part of the ABC transporter complex PstSACB involved in phosphate import.</text>
</comment>
<evidence type="ECO:0000256" key="6">
    <source>
        <dbReference type="PIRNR" id="PIRNR002756"/>
    </source>
</evidence>
<accession>A0A8F9TTR9</accession>
<dbReference type="GO" id="GO:0035435">
    <property type="term" value="P:phosphate ion transmembrane transport"/>
    <property type="evidence" value="ECO:0007669"/>
    <property type="project" value="InterPro"/>
</dbReference>
<dbReference type="CDD" id="cd13565">
    <property type="entry name" value="PBP2_PstS"/>
    <property type="match status" value="1"/>
</dbReference>
<evidence type="ECO:0000313" key="9">
    <source>
        <dbReference type="EMBL" id="QYM77975.1"/>
    </source>
</evidence>
<evidence type="ECO:0000256" key="4">
    <source>
        <dbReference type="ARBA" id="ARBA00022448"/>
    </source>
</evidence>
<dbReference type="RefSeq" id="WP_220161079.1">
    <property type="nucleotide sequence ID" value="NZ_CP080507.1"/>
</dbReference>
<dbReference type="GO" id="GO:0043190">
    <property type="term" value="C:ATP-binding cassette (ABC) transporter complex"/>
    <property type="evidence" value="ECO:0007669"/>
    <property type="project" value="InterPro"/>
</dbReference>
<evidence type="ECO:0000256" key="5">
    <source>
        <dbReference type="ARBA" id="ARBA00022592"/>
    </source>
</evidence>
<dbReference type="InterPro" id="IPR005673">
    <property type="entry name" value="ABC_phos-bd_PstS"/>
</dbReference>